<keyword evidence="11 15" id="KW-1133">Transmembrane helix</keyword>
<evidence type="ECO:0000256" key="10">
    <source>
        <dbReference type="ARBA" id="ARBA00022840"/>
    </source>
</evidence>
<dbReference type="PROSITE" id="PS00108">
    <property type="entry name" value="PROTEIN_KINASE_ST"/>
    <property type="match status" value="1"/>
</dbReference>
<evidence type="ECO:0000256" key="4">
    <source>
        <dbReference type="ARBA" id="ARBA00022679"/>
    </source>
</evidence>
<evidence type="ECO:0000256" key="7">
    <source>
        <dbReference type="ARBA" id="ARBA00022737"/>
    </source>
</evidence>
<keyword evidence="20" id="KW-1185">Reference proteome</keyword>
<evidence type="ECO:0000256" key="8">
    <source>
        <dbReference type="ARBA" id="ARBA00022741"/>
    </source>
</evidence>
<protein>
    <submittedName>
        <fullName evidence="19">Cysteine-rich RECEPTOR-like kinase</fullName>
    </submittedName>
</protein>
<keyword evidence="9 19" id="KW-0418">Kinase</keyword>
<dbReference type="PROSITE" id="PS51473">
    <property type="entry name" value="GNK2"/>
    <property type="match status" value="2"/>
</dbReference>
<dbReference type="SUPFAM" id="SSF56112">
    <property type="entry name" value="Protein kinase-like (PK-like)"/>
    <property type="match status" value="1"/>
</dbReference>
<accession>A0AAV8EL59</accession>
<dbReference type="PROSITE" id="PS00107">
    <property type="entry name" value="PROTEIN_KINASE_ATP"/>
    <property type="match status" value="1"/>
</dbReference>
<dbReference type="EMBL" id="JAMFTS010000003">
    <property type="protein sequence ID" value="KAJ4779536.1"/>
    <property type="molecule type" value="Genomic_DNA"/>
</dbReference>
<dbReference type="FunFam" id="1.10.510.10:FF:000129">
    <property type="entry name" value="cysteine-rich receptor-like protein kinase 10"/>
    <property type="match status" value="1"/>
</dbReference>
<feature type="domain" description="Gnk2-homologous" evidence="18">
    <location>
        <begin position="32"/>
        <end position="134"/>
    </location>
</feature>
<reference evidence="19" key="1">
    <citation type="submission" date="2022-08" db="EMBL/GenBank/DDBJ databases">
        <authorList>
            <person name="Marques A."/>
        </authorList>
    </citation>
    <scope>NUCLEOTIDE SEQUENCE</scope>
    <source>
        <strain evidence="19">RhyPub2mFocal</strain>
        <tissue evidence="19">Leaves</tissue>
    </source>
</reference>
<dbReference type="CDD" id="cd23509">
    <property type="entry name" value="Gnk2-like"/>
    <property type="match status" value="2"/>
</dbReference>
<dbReference type="PROSITE" id="PS50011">
    <property type="entry name" value="PROTEIN_KINASE_DOM"/>
    <property type="match status" value="1"/>
</dbReference>
<evidence type="ECO:0000256" key="9">
    <source>
        <dbReference type="ARBA" id="ARBA00022777"/>
    </source>
</evidence>
<keyword evidence="10 14" id="KW-0067">ATP-binding</keyword>
<evidence type="ECO:0000256" key="14">
    <source>
        <dbReference type="PROSITE-ProRule" id="PRU10141"/>
    </source>
</evidence>
<feature type="transmembrane region" description="Helical" evidence="15">
    <location>
        <begin position="286"/>
        <end position="309"/>
    </location>
</feature>
<evidence type="ECO:0000256" key="3">
    <source>
        <dbReference type="ARBA" id="ARBA00022553"/>
    </source>
</evidence>
<dbReference type="Pfam" id="PF01657">
    <property type="entry name" value="Stress-antifung"/>
    <property type="match status" value="2"/>
</dbReference>
<evidence type="ECO:0000256" key="2">
    <source>
        <dbReference type="ARBA" id="ARBA00022527"/>
    </source>
</evidence>
<evidence type="ECO:0000259" key="18">
    <source>
        <dbReference type="PROSITE" id="PS51473"/>
    </source>
</evidence>
<dbReference type="InterPro" id="IPR002902">
    <property type="entry name" value="GNK2"/>
</dbReference>
<comment type="subcellular location">
    <subcellularLocation>
        <location evidence="1">Membrane</location>
        <topology evidence="1">Single-pass membrane protein</topology>
    </subcellularLocation>
</comment>
<dbReference type="InterPro" id="IPR001245">
    <property type="entry name" value="Ser-Thr/Tyr_kinase_cat_dom"/>
</dbReference>
<keyword evidence="3" id="KW-0597">Phosphoprotein</keyword>
<dbReference type="AlphaFoldDB" id="A0AAV8EL59"/>
<evidence type="ECO:0000256" key="1">
    <source>
        <dbReference type="ARBA" id="ARBA00004167"/>
    </source>
</evidence>
<dbReference type="Gene3D" id="1.10.510.10">
    <property type="entry name" value="Transferase(Phosphotransferase) domain 1"/>
    <property type="match status" value="1"/>
</dbReference>
<feature type="domain" description="Gnk2-homologous" evidence="18">
    <location>
        <begin position="140"/>
        <end position="249"/>
    </location>
</feature>
<evidence type="ECO:0000256" key="12">
    <source>
        <dbReference type="ARBA" id="ARBA00023136"/>
    </source>
</evidence>
<keyword evidence="4" id="KW-0808">Transferase</keyword>
<keyword evidence="5 15" id="KW-0812">Transmembrane</keyword>
<keyword evidence="12 15" id="KW-0472">Membrane</keyword>
<keyword evidence="19" id="KW-0675">Receptor</keyword>
<dbReference type="GO" id="GO:0004674">
    <property type="term" value="F:protein serine/threonine kinase activity"/>
    <property type="evidence" value="ECO:0007669"/>
    <property type="project" value="UniProtKB-KW"/>
</dbReference>
<dbReference type="FunFam" id="3.30.200.20:FF:000142">
    <property type="entry name" value="Cysteine-rich receptor-like protein kinase 10"/>
    <property type="match status" value="1"/>
</dbReference>
<name>A0AAV8EL59_9POAL</name>
<dbReference type="Gene3D" id="3.30.200.20">
    <property type="entry name" value="Phosphorylase Kinase, domain 1"/>
    <property type="match status" value="1"/>
</dbReference>
<dbReference type="CDD" id="cd14066">
    <property type="entry name" value="STKc_IRAK"/>
    <property type="match status" value="1"/>
</dbReference>
<evidence type="ECO:0000256" key="16">
    <source>
        <dbReference type="SAM" id="SignalP"/>
    </source>
</evidence>
<organism evidence="19 20">
    <name type="scientific">Rhynchospora pubera</name>
    <dbReference type="NCBI Taxonomy" id="906938"/>
    <lineage>
        <taxon>Eukaryota</taxon>
        <taxon>Viridiplantae</taxon>
        <taxon>Streptophyta</taxon>
        <taxon>Embryophyta</taxon>
        <taxon>Tracheophyta</taxon>
        <taxon>Spermatophyta</taxon>
        <taxon>Magnoliopsida</taxon>
        <taxon>Liliopsida</taxon>
        <taxon>Poales</taxon>
        <taxon>Cyperaceae</taxon>
        <taxon>Cyperoideae</taxon>
        <taxon>Rhynchosporeae</taxon>
        <taxon>Rhynchospora</taxon>
    </lineage>
</organism>
<feature type="signal peptide" evidence="16">
    <location>
        <begin position="1"/>
        <end position="20"/>
    </location>
</feature>
<evidence type="ECO:0000256" key="13">
    <source>
        <dbReference type="ARBA" id="ARBA00023180"/>
    </source>
</evidence>
<dbReference type="GO" id="GO:0006950">
    <property type="term" value="P:response to stress"/>
    <property type="evidence" value="ECO:0007669"/>
    <property type="project" value="UniProtKB-ARBA"/>
</dbReference>
<sequence length="668" mass="74696">MHFSICFLLFLFYLTVPANADQPFHSEDYFYYICDSISTSTGNYTTNSTYQSNLNKLFFALDSNSTGNGFATGTSGTVPDKVTGIVLCRGDLNASTCSTCFSQSFNDILNFCPYYKTAMMWYNKCYMYFSSKYFLSSVANSPKKTLTNYYNVTVDPARFDQAVSQLMSDMKSWAVNNSTKFFATGEVTNFSIEFSTIYGLVQCTPDMTKSQCQSCLEDLIDHFFERARGRIGARTIGIHCNIRYETYTFYEGPAMVQIDGTIPSQSTAPPPHPVPVNKGSLKKSKVILVITLAVVAASLSLAIFSFCLFKKRSHGRKIFLSENDNSKMKMENVDSFLIDFSTLKAATLNFNESNKLGEGGFGTVYKGILPNGQEIAVKRLSQNSGQGVKELKNELVLVAKLEHKNLVQVVGVCLEGQEKLLAYEFVPNRSLDTFLFDNERRQELDWQKRQRIINGVARGLQYMHEDSQLTIVHRDLKASNILLDSDMNPKISDFGLARLFQVDQTAHATSRVVGTYGYMAPEYAMHGLYSIKSDVFSFGVLLLEILTGRRNRGSIDGEHGEDILSSTWEHWIAGTITDTMDPLLDCPMNEVIRHMQIGLLCVQEDPMDRPCMSEVVIMLSGNTISLEAPSKPAFYLRRGGGSNSQIVSDDRSLQMSQNDISIAQLGAR</sequence>
<gene>
    <name evidence="19" type="ORF">LUZ62_063793</name>
</gene>
<keyword evidence="8 14" id="KW-0547">Nucleotide-binding</keyword>
<keyword evidence="7" id="KW-0677">Repeat</keyword>
<keyword evidence="13" id="KW-0325">Glycoprotein</keyword>
<dbReference type="InterPro" id="IPR008271">
    <property type="entry name" value="Ser/Thr_kinase_AS"/>
</dbReference>
<dbReference type="GO" id="GO:0005886">
    <property type="term" value="C:plasma membrane"/>
    <property type="evidence" value="ECO:0007669"/>
    <property type="project" value="TreeGrafter"/>
</dbReference>
<dbReference type="InterPro" id="IPR017441">
    <property type="entry name" value="Protein_kinase_ATP_BS"/>
</dbReference>
<feature type="chain" id="PRO_5043406633" evidence="16">
    <location>
        <begin position="21"/>
        <end position="668"/>
    </location>
</feature>
<dbReference type="SMART" id="SM00220">
    <property type="entry name" value="S_TKc"/>
    <property type="match status" value="1"/>
</dbReference>
<dbReference type="InterPro" id="IPR038408">
    <property type="entry name" value="GNK2_sf"/>
</dbReference>
<feature type="binding site" evidence="14">
    <location>
        <position position="378"/>
    </location>
    <ligand>
        <name>ATP</name>
        <dbReference type="ChEBI" id="CHEBI:30616"/>
    </ligand>
</feature>
<evidence type="ECO:0000256" key="11">
    <source>
        <dbReference type="ARBA" id="ARBA00022989"/>
    </source>
</evidence>
<dbReference type="Gene3D" id="3.30.430.20">
    <property type="entry name" value="Gnk2 domain, C-X8-C-X2-C motif"/>
    <property type="match status" value="2"/>
</dbReference>
<dbReference type="InterPro" id="IPR011009">
    <property type="entry name" value="Kinase-like_dom_sf"/>
</dbReference>
<comment type="caution">
    <text evidence="19">The sequence shown here is derived from an EMBL/GenBank/DDBJ whole genome shotgun (WGS) entry which is preliminary data.</text>
</comment>
<dbReference type="Pfam" id="PF07714">
    <property type="entry name" value="PK_Tyr_Ser-Thr"/>
    <property type="match status" value="1"/>
</dbReference>
<dbReference type="PANTHER" id="PTHR27002:SF1040">
    <property type="entry name" value="OS07G0538400 PROTEIN"/>
    <property type="match status" value="1"/>
</dbReference>
<dbReference type="InterPro" id="IPR000719">
    <property type="entry name" value="Prot_kinase_dom"/>
</dbReference>
<feature type="domain" description="Protein kinase" evidence="17">
    <location>
        <begin position="350"/>
        <end position="634"/>
    </location>
</feature>
<keyword evidence="6 16" id="KW-0732">Signal</keyword>
<evidence type="ECO:0000313" key="19">
    <source>
        <dbReference type="EMBL" id="KAJ4779536.1"/>
    </source>
</evidence>
<evidence type="ECO:0000256" key="5">
    <source>
        <dbReference type="ARBA" id="ARBA00022692"/>
    </source>
</evidence>
<dbReference type="PANTHER" id="PTHR27002">
    <property type="entry name" value="RECEPTOR-LIKE SERINE/THREONINE-PROTEIN KINASE SD1-8"/>
    <property type="match status" value="1"/>
</dbReference>
<evidence type="ECO:0000256" key="15">
    <source>
        <dbReference type="SAM" id="Phobius"/>
    </source>
</evidence>
<dbReference type="Proteomes" id="UP001140206">
    <property type="component" value="Chromosome 3"/>
</dbReference>
<evidence type="ECO:0000259" key="17">
    <source>
        <dbReference type="PROSITE" id="PS50011"/>
    </source>
</evidence>
<proteinExistence type="predicted"/>
<dbReference type="FunFam" id="3.30.430.20:FF:000002">
    <property type="entry name" value="Cysteine-rich receptor-like protein kinase 10"/>
    <property type="match status" value="1"/>
</dbReference>
<evidence type="ECO:0000313" key="20">
    <source>
        <dbReference type="Proteomes" id="UP001140206"/>
    </source>
</evidence>
<evidence type="ECO:0000256" key="6">
    <source>
        <dbReference type="ARBA" id="ARBA00022729"/>
    </source>
</evidence>
<keyword evidence="2" id="KW-0723">Serine/threonine-protein kinase</keyword>
<dbReference type="GO" id="GO:0005524">
    <property type="term" value="F:ATP binding"/>
    <property type="evidence" value="ECO:0007669"/>
    <property type="project" value="UniProtKB-UniRule"/>
</dbReference>